<protein>
    <submittedName>
        <fullName evidence="6">GDSL-type esterase/lipase family protein</fullName>
    </submittedName>
</protein>
<dbReference type="PANTHER" id="PTHR43695">
    <property type="entry name" value="PUTATIVE (AFU_ORTHOLOGUE AFUA_2G17250)-RELATED"/>
    <property type="match status" value="1"/>
</dbReference>
<dbReference type="InterPro" id="IPR058094">
    <property type="entry name" value="Ig-like_OmpL47-like"/>
</dbReference>
<name>A0ABV4YUB3_9BACI</name>
<evidence type="ECO:0000259" key="5">
    <source>
        <dbReference type="Pfam" id="PF25849"/>
    </source>
</evidence>
<evidence type="ECO:0000313" key="7">
    <source>
        <dbReference type="Proteomes" id="UP001241748"/>
    </source>
</evidence>
<keyword evidence="3" id="KW-0732">Signal</keyword>
<feature type="chain" id="PRO_5047419545" evidence="3">
    <location>
        <begin position="23"/>
        <end position="780"/>
    </location>
</feature>
<feature type="domain" description="SGNH hydrolase-type esterase" evidence="4">
    <location>
        <begin position="53"/>
        <end position="232"/>
    </location>
</feature>
<dbReference type="Pfam" id="PF13472">
    <property type="entry name" value="Lipase_GDSL_2"/>
    <property type="match status" value="1"/>
</dbReference>
<keyword evidence="7" id="KW-1185">Reference proteome</keyword>
<comment type="similarity">
    <text evidence="1">Belongs to the 'GDSL' lipolytic enzyme family.</text>
</comment>
<organism evidence="6 7">
    <name type="scientific">Neobacillus driksii</name>
    <dbReference type="NCBI Taxonomy" id="3035913"/>
    <lineage>
        <taxon>Bacteria</taxon>
        <taxon>Bacillati</taxon>
        <taxon>Bacillota</taxon>
        <taxon>Bacilli</taxon>
        <taxon>Bacillales</taxon>
        <taxon>Bacillaceae</taxon>
        <taxon>Neobacillus</taxon>
    </lineage>
</organism>
<evidence type="ECO:0000259" key="4">
    <source>
        <dbReference type="Pfam" id="PF13472"/>
    </source>
</evidence>
<evidence type="ECO:0000256" key="1">
    <source>
        <dbReference type="ARBA" id="ARBA00008668"/>
    </source>
</evidence>
<feature type="signal peptide" evidence="3">
    <location>
        <begin position="1"/>
        <end position="22"/>
    </location>
</feature>
<dbReference type="Gene3D" id="3.40.50.1110">
    <property type="entry name" value="SGNH hydrolase"/>
    <property type="match status" value="1"/>
</dbReference>
<gene>
    <name evidence="6" type="ORF">P5G62_015050</name>
</gene>
<feature type="domain" description="Pectate disaccharide-lyase-like N-terminal" evidence="5">
    <location>
        <begin position="342"/>
        <end position="519"/>
    </location>
</feature>
<dbReference type="Proteomes" id="UP001241748">
    <property type="component" value="Unassembled WGS sequence"/>
</dbReference>
<evidence type="ECO:0000256" key="3">
    <source>
        <dbReference type="SAM" id="SignalP"/>
    </source>
</evidence>
<dbReference type="PANTHER" id="PTHR43695:SF1">
    <property type="entry name" value="RHAMNOGALACTURONAN ACETYLESTERASE"/>
    <property type="match status" value="1"/>
</dbReference>
<dbReference type="RefSeq" id="WP_306073002.1">
    <property type="nucleotide sequence ID" value="NZ_JAROBZ020000001.1"/>
</dbReference>
<dbReference type="Gene3D" id="3.30.1920.20">
    <property type="match status" value="1"/>
</dbReference>
<dbReference type="InterPro" id="IPR036514">
    <property type="entry name" value="SGNH_hydro_sf"/>
</dbReference>
<dbReference type="Pfam" id="PF25849">
    <property type="entry name" value="PelX_N"/>
    <property type="match status" value="1"/>
</dbReference>
<dbReference type="InterPro" id="IPR037459">
    <property type="entry name" value="RhgT-like"/>
</dbReference>
<dbReference type="EMBL" id="JAROBZ020000001">
    <property type="protein sequence ID" value="MFB3168434.1"/>
    <property type="molecule type" value="Genomic_DNA"/>
</dbReference>
<evidence type="ECO:0000256" key="2">
    <source>
        <dbReference type="ARBA" id="ARBA00022801"/>
    </source>
</evidence>
<dbReference type="InterPro" id="IPR013830">
    <property type="entry name" value="SGNH_hydro"/>
</dbReference>
<evidence type="ECO:0000313" key="6">
    <source>
        <dbReference type="EMBL" id="MFB3168434.1"/>
    </source>
</evidence>
<keyword evidence="2" id="KW-0378">Hydrolase</keyword>
<sequence>MKIKSKKAISTLLTFIMFFTLAFNNVVTFASEPADDRTITAKTTASTPTIWIVGDSTVSSFTDNYYYPRYGWGTQIANYLDGSFTIKNLALSGRSSKSYTTDPEYQTLLSGMKSGDYLLIGFGHNDEKTEPERYTNPNGTYLDPGSFANSLYENYIKPAQAAGTQVILSTPIVRRTNTGVWSNSNLHITDTVGEFPGGDYRQAIRDLGTALNVPVVDMTTLTKTLYDELSPSETLYLHAWTSSKPQSVDNTHTNIWGGRCNAYLLTKAIKELGVSGLAEHVINAEAPTKADTLVSNPNYQETPYNGELQQSALWADYGIWKGTVFGDIGGVPSTANQTLETDSDGNMHIAVANNKGKIASVTDGFAMYYYKVPANSTFTLTAKAKINNFSLNDQVSFGLMARDEMHIDSYINTTMGDYVAAAPLKLTKAATGGFWNSFARKSGVLTQGGTAANPISVGDTINLSITSNSDGYATKVGKEATITGGFDFKLTSVDPDYVYVGMFVARNADITFSDIKLVVDGVEVTSADTTAPVTEAAVTPAQPDGLNGWYTHHVELSLNVSDKLSGAAKTEYSFDGGKTWVTYTEPITINMDGKYDVSYRSLDNAGNIEEKQNISINLDSTAPTIDMTGVTNDIYTDSVDIQPAIEPKDNLSGIDNTKTTIALDGNTVENGMTIPLFTLPLGQHEYSITAFDVAGNMVNHVVRFQTSTSIQSLKELITRFTEAGWIDSNGIAKSLKSKLDAENLAAFLNEVQAQRGKHIYVQYADYLTRDAEYLLSNKSR</sequence>
<accession>A0ABV4YUB3</accession>
<dbReference type="InterPro" id="IPR058953">
    <property type="entry name" value="PelX-like_N"/>
</dbReference>
<dbReference type="SUPFAM" id="SSF52266">
    <property type="entry name" value="SGNH hydrolase"/>
    <property type="match status" value="1"/>
</dbReference>
<comment type="caution">
    <text evidence="6">The sequence shown here is derived from an EMBL/GenBank/DDBJ whole genome shotgun (WGS) entry which is preliminary data.</text>
</comment>
<dbReference type="NCBIfam" id="NF047446">
    <property type="entry name" value="barrel_OmpL47"/>
    <property type="match status" value="1"/>
</dbReference>
<proteinExistence type="inferred from homology"/>
<reference evidence="6 7" key="1">
    <citation type="submission" date="2024-05" db="EMBL/GenBank/DDBJ databases">
        <authorList>
            <person name="Venkateswaran K."/>
        </authorList>
    </citation>
    <scope>NUCLEOTIDE SEQUENCE [LARGE SCALE GENOMIC DNA]</scope>
    <source>
        <strain evidence="6 7">179-C4-2-HS</strain>
    </source>
</reference>